<dbReference type="AlphaFoldDB" id="A0AAD9YMR6"/>
<feature type="compositionally biased region" description="Acidic residues" evidence="1">
    <location>
        <begin position="111"/>
        <end position="127"/>
    </location>
</feature>
<evidence type="ECO:0000313" key="4">
    <source>
        <dbReference type="Proteomes" id="UP001281614"/>
    </source>
</evidence>
<name>A0AAD9YMR6_COLKA</name>
<gene>
    <name evidence="3" type="ORF">CKAH01_04190</name>
</gene>
<feature type="transmembrane region" description="Helical" evidence="2">
    <location>
        <begin position="566"/>
        <end position="585"/>
    </location>
</feature>
<sequence length="595" mass="68007">MLANDPKLSPLYDDAFKGLDDSRFLRNHRRLLRRYYISLLSQAPSQKQGTAVDFLRPRSHRILISRKILDNTRREIVPVTLPQENERNLILERFLNKVDDRSDIQTPLDIDGGDESESSVDGDEEDEDDHDAFAFVDLEDARSYFVSGIPLIQFEAEFREFLHPSRQGVEVMQEETQNQTQKETNQGVVPEPREWSYSIIRLKNRLSSWLCDTCYPPKSGYRRLWYICDCGDHMFVDVKELSPGGIHRFRQRFAKDGLARLLTPSDPMTNQDTTVGDDSRGGISAPPPAHLRSGRDQSTSSSQNSGSSSSQSRQGPSAPINDASGSEKVALPPGQQETPQYLLLCVNQKSLPVLDHIDCSSFRNDQYLFQQISGRYRTIRDGSAWRIPLLFPAFVCALVGKATAFLKQKTPSWLEWMFQFFRKLSEASLFEMHTGEYVKFQLVPMGDETTKPHHFRCGEYPPEFEVQGKRYLYDPVPTDVAVDAIPLWHLTKPGVRHSDNYWITTFPKKLQGPLRRERGTNVRIIGWGIRINERFNWHLFFSFLLVVLVVIWAIVAIYLACKADDSSGFGLGALLAAFAAVYVPLQYQAWKEKLD</sequence>
<feature type="region of interest" description="Disordered" evidence="1">
    <location>
        <begin position="103"/>
        <end position="127"/>
    </location>
</feature>
<organism evidence="3 4">
    <name type="scientific">Colletotrichum kahawae</name>
    <name type="common">Coffee berry disease fungus</name>
    <dbReference type="NCBI Taxonomy" id="34407"/>
    <lineage>
        <taxon>Eukaryota</taxon>
        <taxon>Fungi</taxon>
        <taxon>Dikarya</taxon>
        <taxon>Ascomycota</taxon>
        <taxon>Pezizomycotina</taxon>
        <taxon>Sordariomycetes</taxon>
        <taxon>Hypocreomycetidae</taxon>
        <taxon>Glomerellales</taxon>
        <taxon>Glomerellaceae</taxon>
        <taxon>Colletotrichum</taxon>
        <taxon>Colletotrichum gloeosporioides species complex</taxon>
    </lineage>
</organism>
<feature type="compositionally biased region" description="Polar residues" evidence="1">
    <location>
        <begin position="266"/>
        <end position="276"/>
    </location>
</feature>
<feature type="region of interest" description="Disordered" evidence="1">
    <location>
        <begin position="260"/>
        <end position="333"/>
    </location>
</feature>
<keyword evidence="2" id="KW-0472">Membrane</keyword>
<evidence type="ECO:0000256" key="2">
    <source>
        <dbReference type="SAM" id="Phobius"/>
    </source>
</evidence>
<dbReference type="Proteomes" id="UP001281614">
    <property type="component" value="Unassembled WGS sequence"/>
</dbReference>
<protein>
    <submittedName>
        <fullName evidence="3">Uncharacterized protein</fullName>
    </submittedName>
</protein>
<keyword evidence="2" id="KW-1133">Transmembrane helix</keyword>
<feature type="compositionally biased region" description="Low complexity" evidence="1">
    <location>
        <begin position="296"/>
        <end position="317"/>
    </location>
</feature>
<keyword evidence="2" id="KW-0812">Transmembrane</keyword>
<keyword evidence="4" id="KW-1185">Reference proteome</keyword>
<evidence type="ECO:0000313" key="3">
    <source>
        <dbReference type="EMBL" id="KAK2771615.1"/>
    </source>
</evidence>
<accession>A0AAD9YMR6</accession>
<dbReference type="EMBL" id="VYYT01000079">
    <property type="protein sequence ID" value="KAK2771615.1"/>
    <property type="molecule type" value="Genomic_DNA"/>
</dbReference>
<feature type="transmembrane region" description="Helical" evidence="2">
    <location>
        <begin position="539"/>
        <end position="560"/>
    </location>
</feature>
<proteinExistence type="predicted"/>
<comment type="caution">
    <text evidence="3">The sequence shown here is derived from an EMBL/GenBank/DDBJ whole genome shotgun (WGS) entry which is preliminary data.</text>
</comment>
<reference evidence="3" key="1">
    <citation type="submission" date="2023-02" db="EMBL/GenBank/DDBJ databases">
        <title>Colletotrichum kahawae CIFC_Que2 genome sequencing and assembly.</title>
        <authorList>
            <person name="Baroncelli R."/>
        </authorList>
    </citation>
    <scope>NUCLEOTIDE SEQUENCE</scope>
    <source>
        <strain evidence="3">CIFC_Que2</strain>
    </source>
</reference>
<evidence type="ECO:0000256" key="1">
    <source>
        <dbReference type="SAM" id="MobiDB-lite"/>
    </source>
</evidence>